<dbReference type="CDD" id="cd04301">
    <property type="entry name" value="NAT_SF"/>
    <property type="match status" value="1"/>
</dbReference>
<evidence type="ECO:0000256" key="1">
    <source>
        <dbReference type="ARBA" id="ARBA00022679"/>
    </source>
</evidence>
<evidence type="ECO:0000313" key="4">
    <source>
        <dbReference type="EMBL" id="GIH90022.1"/>
    </source>
</evidence>
<reference evidence="4 5" key="1">
    <citation type="submission" date="2021-01" db="EMBL/GenBank/DDBJ databases">
        <title>Whole genome shotgun sequence of Planobispora siamensis NBRC 107568.</title>
        <authorList>
            <person name="Komaki H."/>
            <person name="Tamura T."/>
        </authorList>
    </citation>
    <scope>NUCLEOTIDE SEQUENCE [LARGE SCALE GENOMIC DNA]</scope>
    <source>
        <strain evidence="4 5">NBRC 107568</strain>
    </source>
</reference>
<dbReference type="PANTHER" id="PTHR43877:SF1">
    <property type="entry name" value="ACETYLTRANSFERASE"/>
    <property type="match status" value="1"/>
</dbReference>
<dbReference type="PROSITE" id="PS51186">
    <property type="entry name" value="GNAT"/>
    <property type="match status" value="1"/>
</dbReference>
<feature type="domain" description="N-acetyltransferase" evidence="3">
    <location>
        <begin position="1"/>
        <end position="146"/>
    </location>
</feature>
<dbReference type="AlphaFoldDB" id="A0A8J3S8S6"/>
<sequence>MLIRAAREDEAELLSGLAIRSKAHWGYDEAFMAACRDELTLRAPEVVERRTAVAEDGGRVLGFATLEGEPPEGELGMLFVEPDAIGHGVGRRLFGHALAIAARLGFTRLTIDADPNAEPFYLAMGATRIGATPSESVPGRMLPLLAVTVTGEDDQTQGGVRSDRRSS</sequence>
<dbReference type="InterPro" id="IPR000182">
    <property type="entry name" value="GNAT_dom"/>
</dbReference>
<name>A0A8J3S8S6_9ACTN</name>
<dbReference type="InterPro" id="IPR016181">
    <property type="entry name" value="Acyl_CoA_acyltransferase"/>
</dbReference>
<comment type="caution">
    <text evidence="4">The sequence shown here is derived from an EMBL/GenBank/DDBJ whole genome shotgun (WGS) entry which is preliminary data.</text>
</comment>
<dbReference type="SUPFAM" id="SSF55729">
    <property type="entry name" value="Acyl-CoA N-acyltransferases (Nat)"/>
    <property type="match status" value="1"/>
</dbReference>
<dbReference type="GO" id="GO:0016747">
    <property type="term" value="F:acyltransferase activity, transferring groups other than amino-acyl groups"/>
    <property type="evidence" value="ECO:0007669"/>
    <property type="project" value="InterPro"/>
</dbReference>
<dbReference type="Pfam" id="PF00583">
    <property type="entry name" value="Acetyltransf_1"/>
    <property type="match status" value="1"/>
</dbReference>
<keyword evidence="5" id="KW-1185">Reference proteome</keyword>
<proteinExistence type="predicted"/>
<gene>
    <name evidence="4" type="ORF">Psi01_06520</name>
</gene>
<evidence type="ECO:0000259" key="3">
    <source>
        <dbReference type="PROSITE" id="PS51186"/>
    </source>
</evidence>
<dbReference type="EMBL" id="BOOJ01000008">
    <property type="protein sequence ID" value="GIH90022.1"/>
    <property type="molecule type" value="Genomic_DNA"/>
</dbReference>
<dbReference type="RefSeq" id="WP_204062560.1">
    <property type="nucleotide sequence ID" value="NZ_BOOJ01000008.1"/>
</dbReference>
<dbReference type="PANTHER" id="PTHR43877">
    <property type="entry name" value="AMINOALKYLPHOSPHONATE N-ACETYLTRANSFERASE-RELATED-RELATED"/>
    <property type="match status" value="1"/>
</dbReference>
<accession>A0A8J3S8S6</accession>
<keyword evidence="1" id="KW-0808">Transferase</keyword>
<dbReference type="Proteomes" id="UP000619788">
    <property type="component" value="Unassembled WGS sequence"/>
</dbReference>
<organism evidence="4 5">
    <name type="scientific">Planobispora siamensis</name>
    <dbReference type="NCBI Taxonomy" id="936338"/>
    <lineage>
        <taxon>Bacteria</taxon>
        <taxon>Bacillati</taxon>
        <taxon>Actinomycetota</taxon>
        <taxon>Actinomycetes</taxon>
        <taxon>Streptosporangiales</taxon>
        <taxon>Streptosporangiaceae</taxon>
        <taxon>Planobispora</taxon>
    </lineage>
</organism>
<dbReference type="Gene3D" id="3.40.630.30">
    <property type="match status" value="1"/>
</dbReference>
<dbReference type="InterPro" id="IPR050832">
    <property type="entry name" value="Bact_Acetyltransf"/>
</dbReference>
<evidence type="ECO:0000256" key="2">
    <source>
        <dbReference type="ARBA" id="ARBA00023315"/>
    </source>
</evidence>
<keyword evidence="2" id="KW-0012">Acyltransferase</keyword>
<evidence type="ECO:0000313" key="5">
    <source>
        <dbReference type="Proteomes" id="UP000619788"/>
    </source>
</evidence>
<protein>
    <submittedName>
        <fullName evidence="4">N-acetyltransferase</fullName>
    </submittedName>
</protein>